<dbReference type="AlphaFoldDB" id="A0AAW2CBG7"/>
<organism evidence="1 2">
    <name type="scientific">Lithocarpus litseifolius</name>
    <dbReference type="NCBI Taxonomy" id="425828"/>
    <lineage>
        <taxon>Eukaryota</taxon>
        <taxon>Viridiplantae</taxon>
        <taxon>Streptophyta</taxon>
        <taxon>Embryophyta</taxon>
        <taxon>Tracheophyta</taxon>
        <taxon>Spermatophyta</taxon>
        <taxon>Magnoliopsida</taxon>
        <taxon>eudicotyledons</taxon>
        <taxon>Gunneridae</taxon>
        <taxon>Pentapetalae</taxon>
        <taxon>rosids</taxon>
        <taxon>fabids</taxon>
        <taxon>Fagales</taxon>
        <taxon>Fagaceae</taxon>
        <taxon>Lithocarpus</taxon>
    </lineage>
</organism>
<protein>
    <submittedName>
        <fullName evidence="1">Uncharacterized protein</fullName>
    </submittedName>
</protein>
<proteinExistence type="predicted"/>
<accession>A0AAW2CBG7</accession>
<reference evidence="1 2" key="1">
    <citation type="submission" date="2024-01" db="EMBL/GenBank/DDBJ databases">
        <title>A telomere-to-telomere, gap-free genome of sweet tea (Lithocarpus litseifolius).</title>
        <authorList>
            <person name="Zhou J."/>
        </authorList>
    </citation>
    <scope>NUCLEOTIDE SEQUENCE [LARGE SCALE GENOMIC DNA]</scope>
    <source>
        <strain evidence="1">Zhou-2022a</strain>
        <tissue evidence="1">Leaf</tissue>
    </source>
</reference>
<gene>
    <name evidence="1" type="ORF">SO802_024370</name>
</gene>
<evidence type="ECO:0000313" key="1">
    <source>
        <dbReference type="EMBL" id="KAK9994667.1"/>
    </source>
</evidence>
<keyword evidence="2" id="KW-1185">Reference proteome</keyword>
<dbReference type="EMBL" id="JAZDWU010000008">
    <property type="protein sequence ID" value="KAK9994667.1"/>
    <property type="molecule type" value="Genomic_DNA"/>
</dbReference>
<sequence length="69" mass="7749">MHCPYVYRSLLSPGRYGWFVAAIAAVNSDRSVQWRLLAGSSVFGDLGFVAYAGNEFEFGSDSFEWGFWV</sequence>
<name>A0AAW2CBG7_9ROSI</name>
<comment type="caution">
    <text evidence="1">The sequence shown here is derived from an EMBL/GenBank/DDBJ whole genome shotgun (WGS) entry which is preliminary data.</text>
</comment>
<evidence type="ECO:0000313" key="2">
    <source>
        <dbReference type="Proteomes" id="UP001459277"/>
    </source>
</evidence>
<dbReference type="Proteomes" id="UP001459277">
    <property type="component" value="Unassembled WGS sequence"/>
</dbReference>